<evidence type="ECO:0000259" key="1">
    <source>
        <dbReference type="PROSITE" id="PS51192"/>
    </source>
</evidence>
<dbReference type="AlphaFoldDB" id="A0A7T4BN67"/>
<dbReference type="SUPFAM" id="SSF52540">
    <property type="entry name" value="P-loop containing nucleoside triphosphate hydrolases"/>
    <property type="match status" value="2"/>
</dbReference>
<gene>
    <name evidence="2" type="ORF">I6I10_07315</name>
</gene>
<organism evidence="2 3">
    <name type="scientific">Corynebacterium glucuronolyticum</name>
    <dbReference type="NCBI Taxonomy" id="39791"/>
    <lineage>
        <taxon>Bacteria</taxon>
        <taxon>Bacillati</taxon>
        <taxon>Actinomycetota</taxon>
        <taxon>Actinomycetes</taxon>
        <taxon>Mycobacteriales</taxon>
        <taxon>Corynebacteriaceae</taxon>
        <taxon>Corynebacterium</taxon>
    </lineage>
</organism>
<dbReference type="CDD" id="cd18013">
    <property type="entry name" value="DEXQc_bact_SNF2"/>
    <property type="match status" value="1"/>
</dbReference>
<dbReference type="InterPro" id="IPR027417">
    <property type="entry name" value="P-loop_NTPase"/>
</dbReference>
<keyword evidence="2" id="KW-0347">Helicase</keyword>
<evidence type="ECO:0000313" key="2">
    <source>
        <dbReference type="EMBL" id="QQB45346.1"/>
    </source>
</evidence>
<accession>A0A7T4BN67</accession>
<dbReference type="PANTHER" id="PTHR10799">
    <property type="entry name" value="SNF2/RAD54 HELICASE FAMILY"/>
    <property type="match status" value="1"/>
</dbReference>
<name>A0A7T4BN67_9CORY</name>
<dbReference type="Pfam" id="PF00176">
    <property type="entry name" value="SNF2-rel_dom"/>
    <property type="match status" value="1"/>
</dbReference>
<dbReference type="Gene3D" id="3.40.50.300">
    <property type="entry name" value="P-loop containing nucleotide triphosphate hydrolases"/>
    <property type="match status" value="1"/>
</dbReference>
<dbReference type="GO" id="GO:0004386">
    <property type="term" value="F:helicase activity"/>
    <property type="evidence" value="ECO:0007669"/>
    <property type="project" value="UniProtKB-KW"/>
</dbReference>
<dbReference type="RefSeq" id="WP_084036350.1">
    <property type="nucleotide sequence ID" value="NZ_CP066007.1"/>
</dbReference>
<keyword evidence="2" id="KW-0067">ATP-binding</keyword>
<dbReference type="SMART" id="SM00487">
    <property type="entry name" value="DEXDc"/>
    <property type="match status" value="1"/>
</dbReference>
<feature type="domain" description="Helicase ATP-binding" evidence="1">
    <location>
        <begin position="13"/>
        <end position="179"/>
    </location>
</feature>
<dbReference type="GeneID" id="92760523"/>
<dbReference type="Proteomes" id="UP000596145">
    <property type="component" value="Chromosome"/>
</dbReference>
<proteinExistence type="predicted"/>
<dbReference type="GO" id="GO:0005524">
    <property type="term" value="F:ATP binding"/>
    <property type="evidence" value="ECO:0007669"/>
    <property type="project" value="InterPro"/>
</dbReference>
<protein>
    <submittedName>
        <fullName evidence="2">DEAD/DEAH box helicase</fullName>
    </submittedName>
</protein>
<dbReference type="InterPro" id="IPR014001">
    <property type="entry name" value="Helicase_ATP-bd"/>
</dbReference>
<reference evidence="2 3" key="1">
    <citation type="submission" date="2020-12" db="EMBL/GenBank/DDBJ databases">
        <title>FDA dAtabase for Regulatory Grade micrObial Sequences (FDA-ARGOS): Supporting development and validation of Infectious Disease Dx tests.</title>
        <authorList>
            <person name="Sproer C."/>
            <person name="Gronow S."/>
            <person name="Severitt S."/>
            <person name="Schroder I."/>
            <person name="Tallon L."/>
            <person name="Sadzewicz L."/>
            <person name="Zhao X."/>
            <person name="Boylan J."/>
            <person name="Ott S."/>
            <person name="Bowen H."/>
            <person name="Vavikolanu K."/>
            <person name="Mehta A."/>
            <person name="Aluvathingal J."/>
            <person name="Nadendla S."/>
            <person name="Lowell S."/>
            <person name="Myers T."/>
            <person name="Yan Y."/>
            <person name="Sichtig H."/>
        </authorList>
    </citation>
    <scope>NUCLEOTIDE SEQUENCE [LARGE SCALE GENOMIC DNA]</scope>
    <source>
        <strain evidence="2 3">FDAARGOS_1053</strain>
    </source>
</reference>
<dbReference type="OrthoDB" id="9760715at2"/>
<dbReference type="InterPro" id="IPR000330">
    <property type="entry name" value="SNF2_N"/>
</dbReference>
<sequence length="457" mass="51607">MKYKPHDYQAYATEFICEHQEAALFLQMGLGKTIITLTAIDELLNDYFAVEKVLIVAPLRVARDTWPQELQKWDHLKALTYSVLVGTPKQRRDALNHTADIYIINRENIPWLVKELGKAWPFDMVIIDELSSFKNHKAKRFKALTKVRSRIRRIVGLTGTPSSNGLLDLWAPFRLLDGGKRLGRFITHYRERFFRPGKSNGHQVYEWLIMPGSEEKIYELIGDITISMETADYLQLPEVTDQSHEVAMQPKEKALYDNLKRDMVVQVRDTVIDAGNAGTLSGKLMQLASGAIYIYDEITSEQTGWEPIHSAKIDALGDVIEAANGASVLVAYWFKHERERILEAYPDARPLESSEDFTAWNEGRIPVGLIHPASAGHGLNLQAGGHILVWVTTPWSLELVQQTNARLNRQGQTHPVSIIHLVTRGTIDERVTRALATKSATQQQLISAVKAELGDPQ</sequence>
<dbReference type="PROSITE" id="PS51192">
    <property type="entry name" value="HELICASE_ATP_BIND_1"/>
    <property type="match status" value="1"/>
</dbReference>
<dbReference type="InterPro" id="IPR038718">
    <property type="entry name" value="SNF2-like_sf"/>
</dbReference>
<keyword evidence="2" id="KW-0547">Nucleotide-binding</keyword>
<dbReference type="EMBL" id="CP066007">
    <property type="protein sequence ID" value="QQB45346.1"/>
    <property type="molecule type" value="Genomic_DNA"/>
</dbReference>
<dbReference type="Gene3D" id="3.40.50.10810">
    <property type="entry name" value="Tandem AAA-ATPase domain"/>
    <property type="match status" value="1"/>
</dbReference>
<keyword evidence="2" id="KW-0378">Hydrolase</keyword>
<evidence type="ECO:0000313" key="3">
    <source>
        <dbReference type="Proteomes" id="UP000596145"/>
    </source>
</evidence>